<accession>A0A371HY48</accession>
<organism evidence="1 2">
    <name type="scientific">Mucuna pruriens</name>
    <name type="common">Velvet bean</name>
    <name type="synonym">Dolichos pruriens</name>
    <dbReference type="NCBI Taxonomy" id="157652"/>
    <lineage>
        <taxon>Eukaryota</taxon>
        <taxon>Viridiplantae</taxon>
        <taxon>Streptophyta</taxon>
        <taxon>Embryophyta</taxon>
        <taxon>Tracheophyta</taxon>
        <taxon>Spermatophyta</taxon>
        <taxon>Magnoliopsida</taxon>
        <taxon>eudicotyledons</taxon>
        <taxon>Gunneridae</taxon>
        <taxon>Pentapetalae</taxon>
        <taxon>rosids</taxon>
        <taxon>fabids</taxon>
        <taxon>Fabales</taxon>
        <taxon>Fabaceae</taxon>
        <taxon>Papilionoideae</taxon>
        <taxon>50 kb inversion clade</taxon>
        <taxon>NPAAA clade</taxon>
        <taxon>indigoferoid/millettioid clade</taxon>
        <taxon>Phaseoleae</taxon>
        <taxon>Mucuna</taxon>
    </lineage>
</organism>
<name>A0A371HY48_MUCPR</name>
<keyword evidence="2" id="KW-1185">Reference proteome</keyword>
<dbReference type="PANTHER" id="PTHR11439">
    <property type="entry name" value="GAG-POL-RELATED RETROTRANSPOSON"/>
    <property type="match status" value="1"/>
</dbReference>
<reference evidence="1" key="1">
    <citation type="submission" date="2018-05" db="EMBL/GenBank/DDBJ databases">
        <title>Draft genome of Mucuna pruriens seed.</title>
        <authorList>
            <person name="Nnadi N.E."/>
            <person name="Vos R."/>
            <person name="Hasami M.H."/>
            <person name="Devisetty U.K."/>
            <person name="Aguiy J.C."/>
        </authorList>
    </citation>
    <scope>NUCLEOTIDE SEQUENCE [LARGE SCALE GENOMIC DNA]</scope>
    <source>
        <strain evidence="1">JCA_2017</strain>
    </source>
</reference>
<comment type="caution">
    <text evidence="1">The sequence shown here is derived from an EMBL/GenBank/DDBJ whole genome shotgun (WGS) entry which is preliminary data.</text>
</comment>
<dbReference type="EMBL" id="QJKJ01001414">
    <property type="protein sequence ID" value="RDY07721.1"/>
    <property type="molecule type" value="Genomic_DNA"/>
</dbReference>
<dbReference type="AlphaFoldDB" id="A0A371HY48"/>
<gene>
    <name evidence="1" type="primary">GIP</name>
    <name evidence="1" type="ORF">CR513_08130</name>
</gene>
<evidence type="ECO:0000313" key="2">
    <source>
        <dbReference type="Proteomes" id="UP000257109"/>
    </source>
</evidence>
<protein>
    <submittedName>
        <fullName evidence="1">Copia protein</fullName>
    </submittedName>
</protein>
<dbReference type="Proteomes" id="UP000257109">
    <property type="component" value="Unassembled WGS sequence"/>
</dbReference>
<evidence type="ECO:0000313" key="1">
    <source>
        <dbReference type="EMBL" id="RDY07721.1"/>
    </source>
</evidence>
<dbReference type="PANTHER" id="PTHR11439:SF440">
    <property type="entry name" value="INTEGRASE CATALYTIC DOMAIN-CONTAINING PROTEIN"/>
    <property type="match status" value="1"/>
</dbReference>
<dbReference type="OrthoDB" id="414945at2759"/>
<sequence length="126" mass="14942">MKIYLKFQKRRLLHRRKKQNVVGQSSVKAKVRVMTHGIYEGLWMKIILDDLKVKYEELMKFFCDNNATISISHNPIQHDRTKHIKIDKHFIKGKCKMFSPKGSLQLDFKNSMTNHTVAFEAKPYFT</sequence>
<proteinExistence type="predicted"/>
<feature type="non-terminal residue" evidence="1">
    <location>
        <position position="1"/>
    </location>
</feature>
<dbReference type="CDD" id="cd09272">
    <property type="entry name" value="RNase_HI_RT_Ty1"/>
    <property type="match status" value="1"/>
</dbReference>